<accession>A0A2T6FRT3</accession>
<evidence type="ECO:0000313" key="2">
    <source>
        <dbReference type="Proteomes" id="UP000244184"/>
    </source>
</evidence>
<dbReference type="AlphaFoldDB" id="A0A2T6FRT3"/>
<comment type="caution">
    <text evidence="1">The sequence shown here is derived from an EMBL/GenBank/DDBJ whole genome shotgun (WGS) entry which is preliminary data.</text>
</comment>
<dbReference type="EMBL" id="PYHP01000101">
    <property type="protein sequence ID" value="PUA34631.1"/>
    <property type="molecule type" value="Genomic_DNA"/>
</dbReference>
<proteinExistence type="predicted"/>
<protein>
    <recommendedName>
        <fullName evidence="3">Transposase-like Mu C-terminal domain-containing protein</fullName>
    </recommendedName>
</protein>
<evidence type="ECO:0000313" key="1">
    <source>
        <dbReference type="EMBL" id="PUA34631.1"/>
    </source>
</evidence>
<evidence type="ECO:0008006" key="3">
    <source>
        <dbReference type="Google" id="ProtNLM"/>
    </source>
</evidence>
<name>A0A2T6FRT3_9BACL</name>
<sequence>MWTLPVALCLDGNKYEVERVLAGQQIVLRYAPFDLSIIQMWKDEQRFKDTVVLDLTRKRKRRVEKTVDVVMEQKRQQQWADDPVQFAAKSGGEVR</sequence>
<dbReference type="Proteomes" id="UP000244184">
    <property type="component" value="Unassembled WGS sequence"/>
</dbReference>
<reference evidence="1 2" key="1">
    <citation type="submission" date="2018-03" db="EMBL/GenBank/DDBJ databases">
        <title>Genome sequence of Paenibacillus elgii strain AC13 an antimicrobial compound producing bacteria.</title>
        <authorList>
            <person name="Kurokawa A.S."/>
            <person name="Araujo J.F."/>
            <person name="Costa R.A."/>
            <person name="Ortega D.B."/>
            <person name="Pires A.S."/>
            <person name="Pappas G.J.Jr."/>
            <person name="Franco O.L."/>
            <person name="Barreto C."/>
            <person name="Magalhaes B.S."/>
            <person name="Kruger R.H."/>
        </authorList>
    </citation>
    <scope>NUCLEOTIDE SEQUENCE [LARGE SCALE GENOMIC DNA]</scope>
    <source>
        <strain evidence="1 2">AC13</strain>
    </source>
</reference>
<organism evidence="1 2">
    <name type="scientific">Paenibacillus elgii</name>
    <dbReference type="NCBI Taxonomy" id="189691"/>
    <lineage>
        <taxon>Bacteria</taxon>
        <taxon>Bacillati</taxon>
        <taxon>Bacillota</taxon>
        <taxon>Bacilli</taxon>
        <taxon>Bacillales</taxon>
        <taxon>Paenibacillaceae</taxon>
        <taxon>Paenibacillus</taxon>
    </lineage>
</organism>
<dbReference type="RefSeq" id="WP_108535215.1">
    <property type="nucleotide sequence ID" value="NZ_PYHP01000101.1"/>
</dbReference>
<gene>
    <name evidence="1" type="ORF">C8Z91_34770</name>
</gene>